<dbReference type="AlphaFoldDB" id="C6CLJ1"/>
<accession>C6CLJ1</accession>
<sequence length="42" mass="5165">MKFSTTLFISSIFGIHERSVNLEFYDVRLLNDKMLRFKIYYQ</sequence>
<evidence type="ECO:0000313" key="2">
    <source>
        <dbReference type="Proteomes" id="UP000002735"/>
    </source>
</evidence>
<reference evidence="1 2" key="1">
    <citation type="submission" date="2009-06" db="EMBL/GenBank/DDBJ databases">
        <title>Complete sequence of Dickeya zeae Ech1591.</title>
        <authorList>
            <consortium name="US DOE Joint Genome Institute"/>
            <person name="Lucas S."/>
            <person name="Copeland A."/>
            <person name="Lapidus A."/>
            <person name="Glavina del Rio T."/>
            <person name="Tice H."/>
            <person name="Bruce D."/>
            <person name="Goodwin L."/>
            <person name="Pitluck S."/>
            <person name="Chertkov O."/>
            <person name="Brettin T."/>
            <person name="Detter J.C."/>
            <person name="Han C."/>
            <person name="Larimer F."/>
            <person name="Land M."/>
            <person name="Hauser L."/>
            <person name="Kyrpides N."/>
            <person name="Ovchinnikova G."/>
            <person name="Balakrishnan V."/>
            <person name="Glasner J."/>
            <person name="Perna N.T."/>
        </authorList>
    </citation>
    <scope>NUCLEOTIDE SEQUENCE [LARGE SCALE GENOMIC DNA]</scope>
    <source>
        <strain evidence="1 2">Ech1591</strain>
    </source>
</reference>
<gene>
    <name evidence="1" type="ordered locus">Dd1591_3686</name>
</gene>
<evidence type="ECO:0000313" key="1">
    <source>
        <dbReference type="EMBL" id="ACT08494.1"/>
    </source>
</evidence>
<organism evidence="1 2">
    <name type="scientific">Dickeya chrysanthemi (strain Ech1591)</name>
    <name type="common">Dickeya zeae (strain Ech1591)</name>
    <dbReference type="NCBI Taxonomy" id="561229"/>
    <lineage>
        <taxon>Bacteria</taxon>
        <taxon>Pseudomonadati</taxon>
        <taxon>Pseudomonadota</taxon>
        <taxon>Gammaproteobacteria</taxon>
        <taxon>Enterobacterales</taxon>
        <taxon>Pectobacteriaceae</taxon>
        <taxon>Dickeya</taxon>
    </lineage>
</organism>
<dbReference type="EMBL" id="CP001655">
    <property type="protein sequence ID" value="ACT08494.1"/>
    <property type="molecule type" value="Genomic_DNA"/>
</dbReference>
<dbReference type="Proteomes" id="UP000002735">
    <property type="component" value="Chromosome"/>
</dbReference>
<dbReference type="KEGG" id="dze:Dd1591_3686"/>
<protein>
    <submittedName>
        <fullName evidence="1">Uncharacterized protein</fullName>
    </submittedName>
</protein>
<proteinExistence type="predicted"/>
<name>C6CLJ1_DICC1</name>
<dbReference type="HOGENOM" id="CLU_3250616_0_0_6"/>